<name>A0ABV3P734_9ACTN</name>
<dbReference type="Pfam" id="PF26571">
    <property type="entry name" value="VldE"/>
    <property type="match status" value="1"/>
</dbReference>
<evidence type="ECO:0000313" key="4">
    <source>
        <dbReference type="Proteomes" id="UP001555826"/>
    </source>
</evidence>
<feature type="signal peptide" evidence="1">
    <location>
        <begin position="1"/>
        <end position="25"/>
    </location>
</feature>
<reference evidence="3 4" key="1">
    <citation type="submission" date="2024-07" db="EMBL/GenBank/DDBJ databases">
        <authorList>
            <person name="Thanompreechachai J."/>
            <person name="Duangmal K."/>
        </authorList>
    </citation>
    <scope>NUCLEOTIDE SEQUENCE [LARGE SCALE GENOMIC DNA]</scope>
    <source>
        <strain evidence="3 4">KCTC 19886</strain>
    </source>
</reference>
<dbReference type="PROSITE" id="PS51257">
    <property type="entry name" value="PROKAR_LIPOPROTEIN"/>
    <property type="match status" value="1"/>
</dbReference>
<keyword evidence="1" id="KW-0732">Signal</keyword>
<evidence type="ECO:0000259" key="2">
    <source>
        <dbReference type="Pfam" id="PF26571"/>
    </source>
</evidence>
<dbReference type="InterPro" id="IPR013207">
    <property type="entry name" value="LGFP"/>
</dbReference>
<dbReference type="EMBL" id="JBFNQN010000007">
    <property type="protein sequence ID" value="MEW9265434.1"/>
    <property type="molecule type" value="Genomic_DNA"/>
</dbReference>
<sequence length="337" mass="35532">MRRSLPAAVLAGAACVALGVPSASATPPPAPAHLPAAVDDLADYEGATTCADVQPGTTALRDLLLATYGAQTIGTHRACPAGAVSSEHHDGRALDWMLDAGDPADAATAREFLDWLLADDARNARRLGVMYVIWDGQVWKSYRAAQGWQPYTGASPHTDHVHLSLSHRGGARETSWWTGRTDPVEGHWVALGAGDSSLGDPVGGPSRYAGARTRSYENGSILWSDRTQARGVSGAIAAAYFDDELVDVLGLPVTDELAVRGGRANHFETGSVYWSPSTGAYEVHGAIRAAWAGLGWETSALGFPTSDEHSRDGVRRSEFQGGVVTWTAAGGAQVRLH</sequence>
<organism evidence="3 4">
    <name type="scientific">Kineococcus endophyticus</name>
    <dbReference type="NCBI Taxonomy" id="1181883"/>
    <lineage>
        <taxon>Bacteria</taxon>
        <taxon>Bacillati</taxon>
        <taxon>Actinomycetota</taxon>
        <taxon>Actinomycetes</taxon>
        <taxon>Kineosporiales</taxon>
        <taxon>Kineosporiaceae</taxon>
        <taxon>Kineococcus</taxon>
    </lineage>
</organism>
<protein>
    <recommendedName>
        <fullName evidence="2">ARB-07466-like C-terminal domain-containing protein</fullName>
    </recommendedName>
</protein>
<evidence type="ECO:0000256" key="1">
    <source>
        <dbReference type="SAM" id="SignalP"/>
    </source>
</evidence>
<keyword evidence="4" id="KW-1185">Reference proteome</keyword>
<evidence type="ECO:0000313" key="3">
    <source>
        <dbReference type="EMBL" id="MEW9265434.1"/>
    </source>
</evidence>
<dbReference type="Pfam" id="PF08310">
    <property type="entry name" value="LGFP"/>
    <property type="match status" value="3"/>
</dbReference>
<accession>A0ABV3P734</accession>
<gene>
    <name evidence="3" type="ORF">AB1207_11795</name>
</gene>
<dbReference type="Proteomes" id="UP001555826">
    <property type="component" value="Unassembled WGS sequence"/>
</dbReference>
<feature type="chain" id="PRO_5047026396" description="ARB-07466-like C-terminal domain-containing protein" evidence="1">
    <location>
        <begin position="26"/>
        <end position="337"/>
    </location>
</feature>
<dbReference type="InterPro" id="IPR058593">
    <property type="entry name" value="ARB_07466-like_C"/>
</dbReference>
<proteinExistence type="predicted"/>
<dbReference type="RefSeq" id="WP_367638507.1">
    <property type="nucleotide sequence ID" value="NZ_JBFNQN010000007.1"/>
</dbReference>
<comment type="caution">
    <text evidence="3">The sequence shown here is derived from an EMBL/GenBank/DDBJ whole genome shotgun (WGS) entry which is preliminary data.</text>
</comment>
<feature type="domain" description="ARB-07466-like C-terminal" evidence="2">
    <location>
        <begin position="52"/>
        <end position="161"/>
    </location>
</feature>